<name>A0A426RLA5_9FLAO</name>
<accession>A0A426RLA5</accession>
<dbReference type="Proteomes" id="UP000286990">
    <property type="component" value="Unassembled WGS sequence"/>
</dbReference>
<gene>
    <name evidence="1" type="ORF">DZC72_04305</name>
</gene>
<reference evidence="2" key="1">
    <citation type="submission" date="2018-12" db="EMBL/GenBank/DDBJ databases">
        <title>Maribacter lutimaris sp. nov., isolated from marine sediment.</title>
        <authorList>
            <person name="Kim K.K."/>
        </authorList>
    </citation>
    <scope>NUCLEOTIDE SEQUENCE [LARGE SCALE GENOMIC DNA]</scope>
    <source>
        <strain evidence="2">PoM-212</strain>
    </source>
</reference>
<dbReference type="AlphaFoldDB" id="A0A426RLA5"/>
<comment type="caution">
    <text evidence="1">The sequence shown here is derived from an EMBL/GenBank/DDBJ whole genome shotgun (WGS) entry which is preliminary data.</text>
</comment>
<organism evidence="1 2">
    <name type="scientific">Maribacter algicola</name>
    <dbReference type="NCBI Taxonomy" id="2498892"/>
    <lineage>
        <taxon>Bacteria</taxon>
        <taxon>Pseudomonadati</taxon>
        <taxon>Bacteroidota</taxon>
        <taxon>Flavobacteriia</taxon>
        <taxon>Flavobacteriales</taxon>
        <taxon>Flavobacteriaceae</taxon>
        <taxon>Maribacter</taxon>
    </lineage>
</organism>
<protein>
    <submittedName>
        <fullName evidence="1">Uncharacterized protein</fullName>
    </submittedName>
</protein>
<dbReference type="EMBL" id="QUSX01000001">
    <property type="protein sequence ID" value="RRQ49818.1"/>
    <property type="molecule type" value="Genomic_DNA"/>
</dbReference>
<evidence type="ECO:0000313" key="1">
    <source>
        <dbReference type="EMBL" id="RRQ49818.1"/>
    </source>
</evidence>
<evidence type="ECO:0000313" key="2">
    <source>
        <dbReference type="Proteomes" id="UP000286990"/>
    </source>
</evidence>
<keyword evidence="2" id="KW-1185">Reference proteome</keyword>
<proteinExistence type="predicted"/>
<sequence>MKITFYIFGINPKIRNISINMHIKKVIFRHRDRYVIRKLLIEIGENTLNTECWSKKLNKPSNINLFYLETDEHFTYLKYKYPNLGERIIMKLDGYKLPETGWIRCVLK</sequence>